<dbReference type="Gene3D" id="1.10.3470.10">
    <property type="entry name" value="ABC transporter involved in vitamin B12 uptake, BtuC"/>
    <property type="match status" value="2"/>
</dbReference>
<evidence type="ECO:0000256" key="5">
    <source>
        <dbReference type="ARBA" id="ARBA00022692"/>
    </source>
</evidence>
<geneLocation type="plasmid" evidence="9 10">
    <name>pTM2</name>
</geneLocation>
<dbReference type="RefSeq" id="WP_014752980.1">
    <property type="nucleotide sequence ID" value="NC_017966.1"/>
</dbReference>
<keyword evidence="10" id="KW-1185">Reference proteome</keyword>
<feature type="transmembrane region" description="Helical" evidence="8">
    <location>
        <begin position="301"/>
        <end position="320"/>
    </location>
</feature>
<dbReference type="Proteomes" id="UP000005258">
    <property type="component" value="Plasmid pTM2"/>
</dbReference>
<feature type="transmembrane region" description="Helical" evidence="8">
    <location>
        <begin position="452"/>
        <end position="470"/>
    </location>
</feature>
<evidence type="ECO:0000256" key="8">
    <source>
        <dbReference type="SAM" id="Phobius"/>
    </source>
</evidence>
<dbReference type="NCBIfam" id="NF007866">
    <property type="entry name" value="PRK10577.1-2"/>
    <property type="match status" value="1"/>
</dbReference>
<evidence type="ECO:0000256" key="7">
    <source>
        <dbReference type="ARBA" id="ARBA00023136"/>
    </source>
</evidence>
<feature type="transmembrane region" description="Helical" evidence="8">
    <location>
        <begin position="639"/>
        <end position="659"/>
    </location>
</feature>
<accession>I3TTY9</accession>
<feature type="transmembrane region" description="Helical" evidence="8">
    <location>
        <begin position="89"/>
        <end position="108"/>
    </location>
</feature>
<feature type="transmembrane region" description="Helical" evidence="8">
    <location>
        <begin position="426"/>
        <end position="446"/>
    </location>
</feature>
<evidence type="ECO:0000256" key="1">
    <source>
        <dbReference type="ARBA" id="ARBA00004651"/>
    </source>
</evidence>
<sequence>MMPLPSRPLLCLTLLPLLAAAGLAWAGLVPLLPASGFLPAAGIDRVMILAGTLPRIAVALLAGALLGLAGTVFQQVLRNPVADPSTLGVSAGAHLALALATLTAPSLLGAGREMVALAGSAAAIGLTLAIGGRGGAAPVRVVLAGLIVTLICGAATGFLTVFNHDYLTAVLIWGSGSLVQDGWSAAETLAVRLVLAALAAGLLLRPLALLDLGETGAQGLGVRTARLRLLALGLAVAVSASVSAAVGVIGFVGLAAPALVRLAGVTRLGPRLLAAPATGAALLWLADEITLALGRMLDGPMLPTGALTAVLGAPLLMVLLGRRGWLPQAPSPVAPPPETPAPDSRTWRPGRIFLAIGLAALGLALTGLLVGRGADGLHLATGADLEVLLPWRWPRVVAALAAGGLLGMTGAVLQRLTGNPLASPEVLGLTSGVILATVLSTLFLAGGGSGPARLAAGAAGAAAALALVMASAARSRFAPERLLLAGVAIGTAGTALVAVAAASGDPRMAGLMAWMAGSTWGVAPDQAMAAAAGAVLLPALALAMARPLDLLALGPDVARGVGLAVTPVRALALLLVCLATAAATALVGPLSFVGVIAPHLARLSGFGRARGQILAAVIAGAAIMIAADQAGRMILAPYQVPAGLMAALIGGPWLILLLGRSPREGR</sequence>
<dbReference type="AlphaFoldDB" id="I3TTY9"/>
<dbReference type="HOGENOM" id="CLU_013016_7_3_5"/>
<keyword evidence="5 8" id="KW-0812">Transmembrane</keyword>
<comment type="subcellular location">
    <subcellularLocation>
        <location evidence="1">Cell membrane</location>
        <topology evidence="1">Multi-pass membrane protein</topology>
    </subcellularLocation>
</comment>
<proteinExistence type="inferred from homology"/>
<feature type="transmembrane region" description="Helical" evidence="8">
    <location>
        <begin position="568"/>
        <end position="597"/>
    </location>
</feature>
<dbReference type="GO" id="GO:0033214">
    <property type="term" value="P:siderophore-iron import into cell"/>
    <property type="evidence" value="ECO:0007669"/>
    <property type="project" value="TreeGrafter"/>
</dbReference>
<dbReference type="PANTHER" id="PTHR30472">
    <property type="entry name" value="FERRIC ENTEROBACTIN TRANSPORT SYSTEM PERMEASE PROTEIN"/>
    <property type="match status" value="1"/>
</dbReference>
<keyword evidence="6 8" id="KW-1133">Transmembrane helix</keyword>
<feature type="transmembrane region" description="Helical" evidence="8">
    <location>
        <begin position="530"/>
        <end position="548"/>
    </location>
</feature>
<feature type="transmembrane region" description="Helical" evidence="8">
    <location>
        <begin position="609"/>
        <end position="627"/>
    </location>
</feature>
<feature type="transmembrane region" description="Helical" evidence="8">
    <location>
        <begin position="352"/>
        <end position="373"/>
    </location>
</feature>
<dbReference type="CDD" id="cd06550">
    <property type="entry name" value="TM_ABC_iron-siderophores_like"/>
    <property type="match status" value="1"/>
</dbReference>
<evidence type="ECO:0000313" key="9">
    <source>
        <dbReference type="EMBL" id="AFK56227.1"/>
    </source>
</evidence>
<keyword evidence="3" id="KW-0813">Transport</keyword>
<dbReference type="PATRIC" id="fig|1110502.3.peg.4477"/>
<keyword evidence="9" id="KW-0614">Plasmid</keyword>
<feature type="transmembrane region" description="Helical" evidence="8">
    <location>
        <begin position="190"/>
        <end position="209"/>
    </location>
</feature>
<dbReference type="EMBL" id="CP003238">
    <property type="protein sequence ID" value="AFK56227.1"/>
    <property type="molecule type" value="Genomic_DNA"/>
</dbReference>
<organism evidence="9 10">
    <name type="scientific">Tistrella mobilis (strain KA081020-065)</name>
    <dbReference type="NCBI Taxonomy" id="1110502"/>
    <lineage>
        <taxon>Bacteria</taxon>
        <taxon>Pseudomonadati</taxon>
        <taxon>Pseudomonadota</taxon>
        <taxon>Alphaproteobacteria</taxon>
        <taxon>Geminicoccales</taxon>
        <taxon>Geminicoccaceae</taxon>
        <taxon>Tistrella</taxon>
    </lineage>
</organism>
<feature type="transmembrane region" description="Helical" evidence="8">
    <location>
        <begin position="482"/>
        <end position="502"/>
    </location>
</feature>
<evidence type="ECO:0000313" key="10">
    <source>
        <dbReference type="Proteomes" id="UP000005258"/>
    </source>
</evidence>
<dbReference type="SUPFAM" id="SSF81345">
    <property type="entry name" value="ABC transporter involved in vitamin B12 uptake, BtuC"/>
    <property type="match status" value="2"/>
</dbReference>
<dbReference type="Pfam" id="PF01032">
    <property type="entry name" value="FecCD"/>
    <property type="match status" value="2"/>
</dbReference>
<evidence type="ECO:0000256" key="4">
    <source>
        <dbReference type="ARBA" id="ARBA00022475"/>
    </source>
</evidence>
<feature type="transmembrane region" description="Helical" evidence="8">
    <location>
        <begin position="114"/>
        <end position="132"/>
    </location>
</feature>
<feature type="transmembrane region" description="Helical" evidence="8">
    <location>
        <begin position="393"/>
        <end position="414"/>
    </location>
</feature>
<feature type="transmembrane region" description="Helical" evidence="8">
    <location>
        <begin position="139"/>
        <end position="160"/>
    </location>
</feature>
<keyword evidence="7 8" id="KW-0472">Membrane</keyword>
<keyword evidence="4" id="KW-1003">Cell membrane</keyword>
<comment type="similarity">
    <text evidence="2">Belongs to the binding-protein-dependent transport system permease family. FecCD subfamily.</text>
</comment>
<reference evidence="9 10" key="1">
    <citation type="journal article" date="2012" name="J. Am. Chem. Soc.">
        <title>Bacterial biosynthesis and maturation of the didemnin anti-cancer agents.</title>
        <authorList>
            <person name="Xu Y."/>
            <person name="Kersten R.D."/>
            <person name="Nam S.J."/>
            <person name="Lu L."/>
            <person name="Al-Suwailem A.M."/>
            <person name="Zheng H."/>
            <person name="Fenical W."/>
            <person name="Dorrestein P.C."/>
            <person name="Moore B.S."/>
            <person name="Qian P.Y."/>
        </authorList>
    </citation>
    <scope>NUCLEOTIDE SEQUENCE [LARGE SCALE GENOMIC DNA]</scope>
    <source>
        <strain evidence="9 10">KA081020-065</strain>
    </source>
</reference>
<dbReference type="InterPro" id="IPR000522">
    <property type="entry name" value="ABC_transptr_permease_BtuC"/>
</dbReference>
<evidence type="ECO:0000256" key="6">
    <source>
        <dbReference type="ARBA" id="ARBA00022989"/>
    </source>
</evidence>
<feature type="transmembrane region" description="Helical" evidence="8">
    <location>
        <begin position="56"/>
        <end position="77"/>
    </location>
</feature>
<dbReference type="GO" id="GO:0005886">
    <property type="term" value="C:plasma membrane"/>
    <property type="evidence" value="ECO:0007669"/>
    <property type="project" value="UniProtKB-SubCell"/>
</dbReference>
<dbReference type="GO" id="GO:0022857">
    <property type="term" value="F:transmembrane transporter activity"/>
    <property type="evidence" value="ECO:0007669"/>
    <property type="project" value="InterPro"/>
</dbReference>
<dbReference type="PANTHER" id="PTHR30472:SF37">
    <property type="entry name" value="FE(3+) DICITRATE TRANSPORT SYSTEM PERMEASE PROTEIN FECD-RELATED"/>
    <property type="match status" value="1"/>
</dbReference>
<feature type="transmembrane region" description="Helical" evidence="8">
    <location>
        <begin position="229"/>
        <end position="256"/>
    </location>
</feature>
<protein>
    <submittedName>
        <fullName evidence="9">Transporter</fullName>
    </submittedName>
</protein>
<name>I3TTY9_TISMK</name>
<dbReference type="KEGG" id="tmo:TMO_b0219"/>
<gene>
    <name evidence="9" type="primary">fhuB</name>
    <name evidence="9" type="ordered locus">TMO_b0219</name>
</gene>
<evidence type="ECO:0000256" key="3">
    <source>
        <dbReference type="ARBA" id="ARBA00022448"/>
    </source>
</evidence>
<evidence type="ECO:0000256" key="2">
    <source>
        <dbReference type="ARBA" id="ARBA00007935"/>
    </source>
</evidence>
<dbReference type="InterPro" id="IPR037294">
    <property type="entry name" value="ABC_BtuC-like"/>
</dbReference>